<dbReference type="Proteomes" id="UP000030751">
    <property type="component" value="Unassembled WGS sequence"/>
</dbReference>
<gene>
    <name evidence="2" type="ORF">FOVG_00145</name>
</gene>
<feature type="signal peptide" evidence="1">
    <location>
        <begin position="1"/>
        <end position="22"/>
    </location>
</feature>
<keyword evidence="1" id="KW-0732">Signal</keyword>
<dbReference type="SUPFAM" id="SSF51905">
    <property type="entry name" value="FAD/NAD(P)-binding domain"/>
    <property type="match status" value="1"/>
</dbReference>
<accession>W9QJD3</accession>
<evidence type="ECO:0008006" key="3">
    <source>
        <dbReference type="Google" id="ProtNLM"/>
    </source>
</evidence>
<evidence type="ECO:0000256" key="1">
    <source>
        <dbReference type="SAM" id="SignalP"/>
    </source>
</evidence>
<protein>
    <recommendedName>
        <fullName evidence="3">Glucose-methanol-choline oxidoreductase N-terminal domain-containing protein</fullName>
    </recommendedName>
</protein>
<dbReference type="Gene3D" id="3.50.50.60">
    <property type="entry name" value="FAD/NAD(P)-binding domain"/>
    <property type="match status" value="1"/>
</dbReference>
<dbReference type="EMBL" id="JH650968">
    <property type="protein sequence ID" value="EXA51520.1"/>
    <property type="molecule type" value="Genomic_DNA"/>
</dbReference>
<sequence>MILNRLKFALAAVLTGSSTTLATEPDIYDYVIIGSGPGGGSLAANLARDNSFL</sequence>
<dbReference type="AlphaFoldDB" id="W9QJD3"/>
<dbReference type="HOGENOM" id="CLU_3068720_0_0_1"/>
<name>W9QJD3_FUSOX</name>
<feature type="chain" id="PRO_5005379139" description="Glucose-methanol-choline oxidoreductase N-terminal domain-containing protein" evidence="1">
    <location>
        <begin position="23"/>
        <end position="53"/>
    </location>
</feature>
<organism evidence="2">
    <name type="scientific">Fusarium oxysporum f. sp. pisi HDV247</name>
    <dbReference type="NCBI Taxonomy" id="1080344"/>
    <lineage>
        <taxon>Eukaryota</taxon>
        <taxon>Fungi</taxon>
        <taxon>Dikarya</taxon>
        <taxon>Ascomycota</taxon>
        <taxon>Pezizomycotina</taxon>
        <taxon>Sordariomycetes</taxon>
        <taxon>Hypocreomycetidae</taxon>
        <taxon>Hypocreales</taxon>
        <taxon>Nectriaceae</taxon>
        <taxon>Fusarium</taxon>
        <taxon>Fusarium oxysporum species complex</taxon>
    </lineage>
</organism>
<proteinExistence type="predicted"/>
<dbReference type="OrthoDB" id="167809at2759"/>
<reference evidence="2" key="2">
    <citation type="submission" date="2012-05" db="EMBL/GenBank/DDBJ databases">
        <title>Annotation of the Genome Sequence of Fusarium oxysporum HDV247.</title>
        <authorList>
            <consortium name="The Broad Institute Genomics Platform"/>
            <person name="Ma L.-J."/>
            <person name="Corby-Kistler H."/>
            <person name="Broz K."/>
            <person name="Gale L.R."/>
            <person name="Jonkers W."/>
            <person name="O'Donnell K."/>
            <person name="Ploetz R."/>
            <person name="Steinberg C."/>
            <person name="Schwartz D.C."/>
            <person name="VanEtten H."/>
            <person name="Zhou S."/>
            <person name="Young S.K."/>
            <person name="Zeng Q."/>
            <person name="Gargeya S."/>
            <person name="Fitzgerald M."/>
            <person name="Abouelleil A."/>
            <person name="Alvarado L."/>
            <person name="Chapman S.B."/>
            <person name="Gainer-Dewar J."/>
            <person name="Goldberg J."/>
            <person name="Griggs A."/>
            <person name="Gujja S."/>
            <person name="Hansen M."/>
            <person name="Howarth C."/>
            <person name="Imamovic A."/>
            <person name="Ireland A."/>
            <person name="Larimer J."/>
            <person name="McCowan C."/>
            <person name="Murphy C."/>
            <person name="Pearson M."/>
            <person name="Poon T.W."/>
            <person name="Priest M."/>
            <person name="Roberts A."/>
            <person name="Saif S."/>
            <person name="Shea T."/>
            <person name="Sykes S."/>
            <person name="Wortman J."/>
            <person name="Nusbaum C."/>
            <person name="Birren B."/>
        </authorList>
    </citation>
    <scope>NUCLEOTIDE SEQUENCE</scope>
    <source>
        <strain evidence="2">HDV247</strain>
    </source>
</reference>
<dbReference type="InterPro" id="IPR036188">
    <property type="entry name" value="FAD/NAD-bd_sf"/>
</dbReference>
<reference evidence="2" key="1">
    <citation type="submission" date="2011-10" db="EMBL/GenBank/DDBJ databases">
        <title>The Genome Sequence of Fusarium oxysporum HDV247.</title>
        <authorList>
            <consortium name="The Broad Institute Genome Sequencing Platform"/>
            <person name="Ma L.-J."/>
            <person name="Gale L.R."/>
            <person name="Schwartz D.C."/>
            <person name="Zhou S."/>
            <person name="Corby-Kistler H."/>
            <person name="Young S.K."/>
            <person name="Zeng Q."/>
            <person name="Gargeya S."/>
            <person name="Fitzgerald M."/>
            <person name="Haas B."/>
            <person name="Abouelleil A."/>
            <person name="Alvarado L."/>
            <person name="Arachchi H.M."/>
            <person name="Berlin A."/>
            <person name="Brown A."/>
            <person name="Chapman S.B."/>
            <person name="Chen Z."/>
            <person name="Dunbar C."/>
            <person name="Freedman E."/>
            <person name="Gearin G."/>
            <person name="Goldberg J."/>
            <person name="Griggs A."/>
            <person name="Gujja S."/>
            <person name="Heiman D."/>
            <person name="Howarth C."/>
            <person name="Larson L."/>
            <person name="Lui A."/>
            <person name="MacDonald P.J.P."/>
            <person name="Montmayeur A."/>
            <person name="Murphy C."/>
            <person name="Neiman D."/>
            <person name="Pearson M."/>
            <person name="Priest M."/>
            <person name="Roberts A."/>
            <person name="Saif S."/>
            <person name="Shea T."/>
            <person name="Shenoy N."/>
            <person name="Sisk P."/>
            <person name="Stolte C."/>
            <person name="Sykes S."/>
            <person name="Wortman J."/>
            <person name="Nusbaum C."/>
            <person name="Birren B."/>
        </authorList>
    </citation>
    <scope>NUCLEOTIDE SEQUENCE [LARGE SCALE GENOMIC DNA]</scope>
    <source>
        <strain evidence="2">HDV247</strain>
    </source>
</reference>
<evidence type="ECO:0000313" key="2">
    <source>
        <dbReference type="EMBL" id="EXA51520.1"/>
    </source>
</evidence>